<dbReference type="AlphaFoldDB" id="A0A2T6ZHT4"/>
<feature type="chain" id="PRO_5015457382" description="Extracellular membrane protein CFEM domain-containing protein" evidence="2">
    <location>
        <begin position="25"/>
        <end position="161"/>
    </location>
</feature>
<evidence type="ECO:0000256" key="1">
    <source>
        <dbReference type="SAM" id="MobiDB-lite"/>
    </source>
</evidence>
<sequence>MFYKPTVLTTLVLLFGLLIRSSTAATPPACVLACLNEQGTLSDIEKLCGSDKIGACLSSKCGDSLKQAQDHFTNTCKANGYTASLGSSSSSTASSSSATVTSSSGSHATGTTGGSPTGGSGSGRNGTAPTPTTTPTGNSASSLNVMGGALALVALTAGFML</sequence>
<keyword evidence="4" id="KW-1185">Reference proteome</keyword>
<proteinExistence type="predicted"/>
<evidence type="ECO:0000256" key="2">
    <source>
        <dbReference type="SAM" id="SignalP"/>
    </source>
</evidence>
<dbReference type="OrthoDB" id="4776947at2759"/>
<dbReference type="Proteomes" id="UP000244722">
    <property type="component" value="Unassembled WGS sequence"/>
</dbReference>
<evidence type="ECO:0000313" key="3">
    <source>
        <dbReference type="EMBL" id="PUU75043.1"/>
    </source>
</evidence>
<evidence type="ECO:0008006" key="5">
    <source>
        <dbReference type="Google" id="ProtNLM"/>
    </source>
</evidence>
<comment type="caution">
    <text evidence="3">The sequence shown here is derived from an EMBL/GenBank/DDBJ whole genome shotgun (WGS) entry which is preliminary data.</text>
</comment>
<gene>
    <name evidence="3" type="ORF">B9Z19DRAFT_374231</name>
</gene>
<feature type="compositionally biased region" description="Low complexity" evidence="1">
    <location>
        <begin position="125"/>
        <end position="140"/>
    </location>
</feature>
<organism evidence="3 4">
    <name type="scientific">Tuber borchii</name>
    <name type="common">White truffle</name>
    <dbReference type="NCBI Taxonomy" id="42251"/>
    <lineage>
        <taxon>Eukaryota</taxon>
        <taxon>Fungi</taxon>
        <taxon>Dikarya</taxon>
        <taxon>Ascomycota</taxon>
        <taxon>Pezizomycotina</taxon>
        <taxon>Pezizomycetes</taxon>
        <taxon>Pezizales</taxon>
        <taxon>Tuberaceae</taxon>
        <taxon>Tuber</taxon>
    </lineage>
</organism>
<reference evidence="3 4" key="1">
    <citation type="submission" date="2017-04" db="EMBL/GenBank/DDBJ databases">
        <title>Draft genome sequence of Tuber borchii Vittad., a whitish edible truffle.</title>
        <authorList>
            <consortium name="DOE Joint Genome Institute"/>
            <person name="Murat C."/>
            <person name="Kuo A."/>
            <person name="Barry K.W."/>
            <person name="Clum A."/>
            <person name="Dockter R.B."/>
            <person name="Fauchery L."/>
            <person name="Iotti M."/>
            <person name="Kohler A."/>
            <person name="Labutti K."/>
            <person name="Lindquist E.A."/>
            <person name="Lipzen A."/>
            <person name="Ohm R.A."/>
            <person name="Wang M."/>
            <person name="Grigoriev I.V."/>
            <person name="Zambonelli A."/>
            <person name="Martin F.M."/>
        </authorList>
    </citation>
    <scope>NUCLEOTIDE SEQUENCE [LARGE SCALE GENOMIC DNA]</scope>
    <source>
        <strain evidence="3 4">Tbo3840</strain>
    </source>
</reference>
<dbReference type="EMBL" id="NESQ01000254">
    <property type="protein sequence ID" value="PUU75043.1"/>
    <property type="molecule type" value="Genomic_DNA"/>
</dbReference>
<feature type="region of interest" description="Disordered" evidence="1">
    <location>
        <begin position="85"/>
        <end position="140"/>
    </location>
</feature>
<dbReference type="STRING" id="42251.A0A2T6ZHT4"/>
<feature type="compositionally biased region" description="Low complexity" evidence="1">
    <location>
        <begin position="85"/>
        <end position="110"/>
    </location>
</feature>
<name>A0A2T6ZHT4_TUBBO</name>
<evidence type="ECO:0000313" key="4">
    <source>
        <dbReference type="Proteomes" id="UP000244722"/>
    </source>
</evidence>
<keyword evidence="2" id="KW-0732">Signal</keyword>
<feature type="signal peptide" evidence="2">
    <location>
        <begin position="1"/>
        <end position="24"/>
    </location>
</feature>
<feature type="compositionally biased region" description="Gly residues" evidence="1">
    <location>
        <begin position="111"/>
        <end position="124"/>
    </location>
</feature>
<accession>A0A2T6ZHT4</accession>
<protein>
    <recommendedName>
        <fullName evidence="5">Extracellular membrane protein CFEM domain-containing protein</fullName>
    </recommendedName>
</protein>